<comment type="subunit">
    <text evidence="4">Interacts with the cytoplasmic NapA precursor.</text>
</comment>
<protein>
    <recommendedName>
        <fullName evidence="4">Chaperone NapD</fullName>
    </recommendedName>
    <alternativeName>
        <fullName evidence="4">NapA signal peptide-binding chaperone NapD</fullName>
    </alternativeName>
</protein>
<accession>A0A327MD41</accession>
<dbReference type="PANTHER" id="PTHR38603">
    <property type="entry name" value="CHAPERONE NAPD"/>
    <property type="match status" value="1"/>
</dbReference>
<gene>
    <name evidence="4" type="primary">napD</name>
    <name evidence="6" type="ORF">DOO78_07245</name>
</gene>
<evidence type="ECO:0000256" key="1">
    <source>
        <dbReference type="ARBA" id="ARBA00004496"/>
    </source>
</evidence>
<evidence type="ECO:0000313" key="7">
    <source>
        <dbReference type="Proteomes" id="UP000249065"/>
    </source>
</evidence>
<dbReference type="InterPro" id="IPR005623">
    <property type="entry name" value="Chaperone_NapD_NO3_reduct"/>
</dbReference>
<evidence type="ECO:0000256" key="2">
    <source>
        <dbReference type="ARBA" id="ARBA00022490"/>
    </source>
</evidence>
<evidence type="ECO:0000313" key="6">
    <source>
        <dbReference type="EMBL" id="RAI60024.1"/>
    </source>
</evidence>
<keyword evidence="2 4" id="KW-0963">Cytoplasm</keyword>
<comment type="subcellular location">
    <subcellularLocation>
        <location evidence="1 4">Cytoplasm</location>
    </subcellularLocation>
</comment>
<keyword evidence="3 4" id="KW-0143">Chaperone</keyword>
<evidence type="ECO:0000256" key="4">
    <source>
        <dbReference type="HAMAP-Rule" id="MF_02200"/>
    </source>
</evidence>
<name>A0A327MD41_9PROT</name>
<feature type="region of interest" description="Disordered" evidence="5">
    <location>
        <begin position="1"/>
        <end position="20"/>
    </location>
</feature>
<dbReference type="RefSeq" id="WP_111469055.1">
    <property type="nucleotide sequence ID" value="NZ_QLIX01000003.1"/>
</dbReference>
<dbReference type="GO" id="GO:0051224">
    <property type="term" value="P:negative regulation of protein transport"/>
    <property type="evidence" value="ECO:0007669"/>
    <property type="project" value="UniProtKB-UniRule"/>
</dbReference>
<evidence type="ECO:0000256" key="3">
    <source>
        <dbReference type="ARBA" id="ARBA00023186"/>
    </source>
</evidence>
<comment type="caution">
    <text evidence="6">The sequence shown here is derived from an EMBL/GenBank/DDBJ whole genome shotgun (WGS) entry which is preliminary data.</text>
</comment>
<dbReference type="Pfam" id="PF03927">
    <property type="entry name" value="NapD"/>
    <property type="match status" value="1"/>
</dbReference>
<dbReference type="GO" id="GO:0005048">
    <property type="term" value="F:signal sequence binding"/>
    <property type="evidence" value="ECO:0007669"/>
    <property type="project" value="UniProtKB-UniRule"/>
</dbReference>
<dbReference type="Proteomes" id="UP000249065">
    <property type="component" value="Unassembled WGS sequence"/>
</dbReference>
<dbReference type="PANTHER" id="PTHR38603:SF1">
    <property type="entry name" value="CHAPERONE NAPD"/>
    <property type="match status" value="1"/>
</dbReference>
<keyword evidence="7" id="KW-1185">Reference proteome</keyword>
<sequence>MPDEPPDAPPNAHHNTPPGELHVSSLVVHCRREQAPAIAAALAGLDSGIEVHGGVAEGKLVVTLETASQGEIVERLNRIQLLPGVLAATLVFHQVETTDSSPASTGECKPWTFRAEA</sequence>
<comment type="similarity">
    <text evidence="4">Belongs to the NapD family.</text>
</comment>
<reference evidence="7" key="1">
    <citation type="submission" date="2018-06" db="EMBL/GenBank/DDBJ databases">
        <authorList>
            <person name="Khan S.A."/>
        </authorList>
    </citation>
    <scope>NUCLEOTIDE SEQUENCE [LARGE SCALE GENOMIC DNA]</scope>
    <source>
        <strain evidence="7">DB-1506</strain>
    </source>
</reference>
<proteinExistence type="inferred from homology"/>
<dbReference type="HAMAP" id="MF_02200">
    <property type="entry name" value="NapD"/>
    <property type="match status" value="1"/>
</dbReference>
<evidence type="ECO:0000256" key="5">
    <source>
        <dbReference type="SAM" id="MobiDB-lite"/>
    </source>
</evidence>
<dbReference type="Gene3D" id="3.30.70.920">
    <property type="match status" value="1"/>
</dbReference>
<comment type="function">
    <text evidence="4">Chaperone for NapA, the catalytic subunit of the periplasmic nitrate reductase. It binds directly and specifically to the twin-arginine signal peptide of NapA, preventing premature interaction with the Tat translocase and premature export.</text>
</comment>
<dbReference type="OrthoDB" id="7306089at2"/>
<dbReference type="EMBL" id="QLIX01000003">
    <property type="protein sequence ID" value="RAI60024.1"/>
    <property type="molecule type" value="Genomic_DNA"/>
</dbReference>
<dbReference type="GO" id="GO:0005737">
    <property type="term" value="C:cytoplasm"/>
    <property type="evidence" value="ECO:0007669"/>
    <property type="project" value="UniProtKB-SubCell"/>
</dbReference>
<dbReference type="AlphaFoldDB" id="A0A327MD41"/>
<organism evidence="6 7">
    <name type="scientific">Roseicella frigidaeris</name>
    <dbReference type="NCBI Taxonomy" id="2230885"/>
    <lineage>
        <taxon>Bacteria</taxon>
        <taxon>Pseudomonadati</taxon>
        <taxon>Pseudomonadota</taxon>
        <taxon>Alphaproteobacteria</taxon>
        <taxon>Acetobacterales</taxon>
        <taxon>Roseomonadaceae</taxon>
        <taxon>Roseicella</taxon>
    </lineage>
</organism>